<dbReference type="InterPro" id="IPR005467">
    <property type="entry name" value="His_kinase_dom"/>
</dbReference>
<keyword evidence="7" id="KW-0067">ATP-binding</keyword>
<sequence length="491" mass="53592">MPTLSDLVARHTTLDEADLDWLHSLVSDWQLLADLSFADLILWAPLLGESGWIAIAQMRPTTGPTVYHDDVVGTVVAKGERHLIDTAWNERRICREGDPDWSTGVPVREETIPVRRAVEGGEGRFLGVIQRSTNLSSARTPSRLELTYLQSASDLAQMVAEGRFPFSGEEPILVRSPRVGDGLLRLDRAGRVTYASPNALSAYRRLGLHADLVGAELGRVTAALCYSDEPINEDLMIVASGRAAKETEVESGGTIVQLRAIPLIVGGGRIGALVLIRDVTELRRRERELMTKDATIREIHHRVKNNLQTVAALLRLQARRLRVPEGREALEEAVRRVGSIAIVHETLSHAPEEFVNFDEIADRVIAMAGEVSSPEVAVTPRRVGEFGVLPSLIATPLAMALTELLQNALQHGRPKRLEVVAETALDRLNVTVWDDGQGLPAGFELDSSTSLGLQIVRTLVEGELSGRLTIEPRLRGGTEAVLSIPLPLPPG</sequence>
<evidence type="ECO:0000256" key="5">
    <source>
        <dbReference type="ARBA" id="ARBA00022741"/>
    </source>
</evidence>
<dbReference type="InterPro" id="IPR013656">
    <property type="entry name" value="PAS_4"/>
</dbReference>
<dbReference type="GO" id="GO:0004673">
    <property type="term" value="F:protein histidine kinase activity"/>
    <property type="evidence" value="ECO:0007669"/>
    <property type="project" value="UniProtKB-EC"/>
</dbReference>
<dbReference type="GO" id="GO:0005524">
    <property type="term" value="F:ATP binding"/>
    <property type="evidence" value="ECO:0007669"/>
    <property type="project" value="UniProtKB-KW"/>
</dbReference>
<evidence type="ECO:0000256" key="7">
    <source>
        <dbReference type="ARBA" id="ARBA00022840"/>
    </source>
</evidence>
<dbReference type="Pfam" id="PF08448">
    <property type="entry name" value="PAS_4"/>
    <property type="match status" value="1"/>
</dbReference>
<dbReference type="InterPro" id="IPR036890">
    <property type="entry name" value="HATPase_C_sf"/>
</dbReference>
<dbReference type="InterPro" id="IPR038424">
    <property type="entry name" value="H_kinase_PdtaS_GAF_sf"/>
</dbReference>
<dbReference type="InterPro" id="IPR011495">
    <property type="entry name" value="Sig_transdc_His_kin_sub2_dim/P"/>
</dbReference>
<dbReference type="Proteomes" id="UP000249304">
    <property type="component" value="Unassembled WGS sequence"/>
</dbReference>
<evidence type="ECO:0000256" key="6">
    <source>
        <dbReference type="ARBA" id="ARBA00022777"/>
    </source>
</evidence>
<keyword evidence="4" id="KW-0808">Transferase</keyword>
<keyword evidence="6" id="KW-0418">Kinase</keyword>
<dbReference type="Gene3D" id="3.30.450.20">
    <property type="entry name" value="PAS domain"/>
    <property type="match status" value="1"/>
</dbReference>
<keyword evidence="5" id="KW-0547">Nucleotide-binding</keyword>
<dbReference type="Pfam" id="PF02518">
    <property type="entry name" value="HATPase_c"/>
    <property type="match status" value="1"/>
</dbReference>
<evidence type="ECO:0000313" key="9">
    <source>
        <dbReference type="EMBL" id="PZG15085.1"/>
    </source>
</evidence>
<feature type="domain" description="Histidine kinase" evidence="8">
    <location>
        <begin position="298"/>
        <end position="488"/>
    </location>
</feature>
<dbReference type="OrthoDB" id="9767435at2"/>
<dbReference type="SUPFAM" id="SSF55785">
    <property type="entry name" value="PYP-like sensor domain (PAS domain)"/>
    <property type="match status" value="1"/>
</dbReference>
<evidence type="ECO:0000256" key="3">
    <source>
        <dbReference type="ARBA" id="ARBA00022553"/>
    </source>
</evidence>
<keyword evidence="3" id="KW-0597">Phosphoprotein</keyword>
<evidence type="ECO:0000256" key="2">
    <source>
        <dbReference type="ARBA" id="ARBA00012438"/>
    </source>
</evidence>
<comment type="catalytic activity">
    <reaction evidence="1">
        <text>ATP + protein L-histidine = ADP + protein N-phospho-L-histidine.</text>
        <dbReference type="EC" id="2.7.13.3"/>
    </reaction>
</comment>
<dbReference type="SUPFAM" id="SSF55874">
    <property type="entry name" value="ATPase domain of HSP90 chaperone/DNA topoisomerase II/histidine kinase"/>
    <property type="match status" value="1"/>
</dbReference>
<accession>A0A2W2EDN7</accession>
<dbReference type="Gene3D" id="3.30.450.280">
    <property type="entry name" value="GAF domain"/>
    <property type="match status" value="1"/>
</dbReference>
<comment type="caution">
    <text evidence="9">The sequence shown here is derived from an EMBL/GenBank/DDBJ whole genome shotgun (WGS) entry which is preliminary data.</text>
</comment>
<protein>
    <recommendedName>
        <fullName evidence="2">histidine kinase</fullName>
        <ecNumber evidence="2">2.7.13.3</ecNumber>
    </recommendedName>
</protein>
<evidence type="ECO:0000256" key="1">
    <source>
        <dbReference type="ARBA" id="ARBA00000085"/>
    </source>
</evidence>
<dbReference type="AlphaFoldDB" id="A0A2W2EDN7"/>
<dbReference type="RefSeq" id="WP_111181433.1">
    <property type="nucleotide sequence ID" value="NZ_POUD01000113.1"/>
</dbReference>
<evidence type="ECO:0000259" key="8">
    <source>
        <dbReference type="PROSITE" id="PS50109"/>
    </source>
</evidence>
<dbReference type="Pfam" id="PF07568">
    <property type="entry name" value="HisKA_2"/>
    <property type="match status" value="1"/>
</dbReference>
<dbReference type="InterPro" id="IPR035965">
    <property type="entry name" value="PAS-like_dom_sf"/>
</dbReference>
<dbReference type="EMBL" id="POUD01000113">
    <property type="protein sequence ID" value="PZG15085.1"/>
    <property type="molecule type" value="Genomic_DNA"/>
</dbReference>
<organism evidence="9 10">
    <name type="scientific">Nonomuraea aridisoli</name>
    <dbReference type="NCBI Taxonomy" id="2070368"/>
    <lineage>
        <taxon>Bacteria</taxon>
        <taxon>Bacillati</taxon>
        <taxon>Actinomycetota</taxon>
        <taxon>Actinomycetes</taxon>
        <taxon>Streptosporangiales</taxon>
        <taxon>Streptosporangiaceae</taxon>
        <taxon>Nonomuraea</taxon>
    </lineage>
</organism>
<dbReference type="PANTHER" id="PTHR41523:SF8">
    <property type="entry name" value="ETHYLENE RESPONSE SENSOR PROTEIN"/>
    <property type="match status" value="1"/>
</dbReference>
<dbReference type="InterPro" id="IPR003594">
    <property type="entry name" value="HATPase_dom"/>
</dbReference>
<evidence type="ECO:0000256" key="4">
    <source>
        <dbReference type="ARBA" id="ARBA00022679"/>
    </source>
</evidence>
<proteinExistence type="predicted"/>
<keyword evidence="10" id="KW-1185">Reference proteome</keyword>
<dbReference type="Gene3D" id="3.30.565.10">
    <property type="entry name" value="Histidine kinase-like ATPase, C-terminal domain"/>
    <property type="match status" value="1"/>
</dbReference>
<dbReference type="SMART" id="SM00387">
    <property type="entry name" value="HATPase_c"/>
    <property type="match status" value="1"/>
</dbReference>
<dbReference type="EC" id="2.7.13.3" evidence="2"/>
<dbReference type="Pfam" id="PF12282">
    <property type="entry name" value="GAF_PdtaS"/>
    <property type="match status" value="1"/>
</dbReference>
<evidence type="ECO:0000313" key="10">
    <source>
        <dbReference type="Proteomes" id="UP000249304"/>
    </source>
</evidence>
<dbReference type="InterPro" id="IPR022066">
    <property type="entry name" value="PdtaS_GAF"/>
</dbReference>
<gene>
    <name evidence="9" type="ORF">C1J01_25080</name>
</gene>
<reference evidence="9 10" key="1">
    <citation type="submission" date="2018-01" db="EMBL/GenBank/DDBJ databases">
        <title>Draft genome sequence of Nonomuraea sp. KC333.</title>
        <authorList>
            <person name="Sahin N."/>
            <person name="Saygin H."/>
            <person name="Ay H."/>
        </authorList>
    </citation>
    <scope>NUCLEOTIDE SEQUENCE [LARGE SCALE GENOMIC DNA]</scope>
    <source>
        <strain evidence="9 10">KC333</strain>
    </source>
</reference>
<dbReference type="PROSITE" id="PS50109">
    <property type="entry name" value="HIS_KIN"/>
    <property type="match status" value="1"/>
</dbReference>
<dbReference type="PANTHER" id="PTHR41523">
    <property type="entry name" value="TWO-COMPONENT SYSTEM SENSOR PROTEIN"/>
    <property type="match status" value="1"/>
</dbReference>
<name>A0A2W2EDN7_9ACTN</name>